<organism evidence="2">
    <name type="scientific">marine sediment metagenome</name>
    <dbReference type="NCBI Taxonomy" id="412755"/>
    <lineage>
        <taxon>unclassified sequences</taxon>
        <taxon>metagenomes</taxon>
        <taxon>ecological metagenomes</taxon>
    </lineage>
</organism>
<feature type="transmembrane region" description="Helical" evidence="1">
    <location>
        <begin position="86"/>
        <end position="108"/>
    </location>
</feature>
<keyword evidence="1" id="KW-0812">Transmembrane</keyword>
<gene>
    <name evidence="2" type="ORF">S01H1_22163</name>
</gene>
<evidence type="ECO:0000313" key="2">
    <source>
        <dbReference type="EMBL" id="GAF99220.1"/>
    </source>
</evidence>
<keyword evidence="1" id="KW-1133">Transmembrane helix</keyword>
<feature type="transmembrane region" description="Helical" evidence="1">
    <location>
        <begin position="52"/>
        <end position="74"/>
    </location>
</feature>
<feature type="non-terminal residue" evidence="2">
    <location>
        <position position="163"/>
    </location>
</feature>
<proteinExistence type="predicted"/>
<name>X0VF92_9ZZZZ</name>
<dbReference type="EMBL" id="BARS01012448">
    <property type="protein sequence ID" value="GAF99220.1"/>
    <property type="molecule type" value="Genomic_DNA"/>
</dbReference>
<comment type="caution">
    <text evidence="2">The sequence shown here is derived from an EMBL/GenBank/DDBJ whole genome shotgun (WGS) entry which is preliminary data.</text>
</comment>
<protein>
    <recommendedName>
        <fullName evidence="3">PAS domain-containing protein</fullName>
    </recommendedName>
</protein>
<sequence>MLRRKPCEIHYFTGQAGLAHSKNLTYSSRIDPMEVSRANGLSKRVNDEAMRLDIVFAVIGALFGSCLMSSCSTADGVATASPVSPWLLIIPLELAGLLALASIVLYTWNKSLRAKMARQRKQLTESQQKYWSLMDSVNDAILVMTAGEGDLLDANSRSVELTG</sequence>
<dbReference type="AlphaFoldDB" id="X0VF92"/>
<evidence type="ECO:0000256" key="1">
    <source>
        <dbReference type="SAM" id="Phobius"/>
    </source>
</evidence>
<evidence type="ECO:0008006" key="3">
    <source>
        <dbReference type="Google" id="ProtNLM"/>
    </source>
</evidence>
<reference evidence="2" key="1">
    <citation type="journal article" date="2014" name="Front. Microbiol.">
        <title>High frequency of phylogenetically diverse reductive dehalogenase-homologous genes in deep subseafloor sedimentary metagenomes.</title>
        <authorList>
            <person name="Kawai M."/>
            <person name="Futagami T."/>
            <person name="Toyoda A."/>
            <person name="Takaki Y."/>
            <person name="Nishi S."/>
            <person name="Hori S."/>
            <person name="Arai W."/>
            <person name="Tsubouchi T."/>
            <person name="Morono Y."/>
            <person name="Uchiyama I."/>
            <person name="Ito T."/>
            <person name="Fujiyama A."/>
            <person name="Inagaki F."/>
            <person name="Takami H."/>
        </authorList>
    </citation>
    <scope>NUCLEOTIDE SEQUENCE</scope>
    <source>
        <strain evidence="2">Expedition CK06-06</strain>
    </source>
</reference>
<accession>X0VF92</accession>
<keyword evidence="1" id="KW-0472">Membrane</keyword>